<evidence type="ECO:0000256" key="2">
    <source>
        <dbReference type="ARBA" id="ARBA00023054"/>
    </source>
</evidence>
<dbReference type="PANTHER" id="PTHR30060:SF0">
    <property type="entry name" value="COILED-COIL PROTEIN (DUF2040)-RELATED"/>
    <property type="match status" value="1"/>
</dbReference>
<organism evidence="4 5">
    <name type="scientific">[Myrmecia] bisecta</name>
    <dbReference type="NCBI Taxonomy" id="41462"/>
    <lineage>
        <taxon>Eukaryota</taxon>
        <taxon>Viridiplantae</taxon>
        <taxon>Chlorophyta</taxon>
        <taxon>core chlorophytes</taxon>
        <taxon>Trebouxiophyceae</taxon>
        <taxon>Trebouxiales</taxon>
        <taxon>Trebouxiaceae</taxon>
        <taxon>Myrmecia</taxon>
    </lineage>
</organism>
<dbReference type="EMBL" id="JALJOR010000006">
    <property type="protein sequence ID" value="KAK9815608.1"/>
    <property type="molecule type" value="Genomic_DNA"/>
</dbReference>
<dbReference type="InterPro" id="IPR018612">
    <property type="entry name" value="NSRP1_N"/>
</dbReference>
<keyword evidence="5" id="KW-1185">Reference proteome</keyword>
<comment type="caution">
    <text evidence="4">The sequence shown here is derived from an EMBL/GenBank/DDBJ whole genome shotgun (WGS) entry which is preliminary data.</text>
</comment>
<evidence type="ECO:0000313" key="4">
    <source>
        <dbReference type="EMBL" id="KAK9815608.1"/>
    </source>
</evidence>
<dbReference type="PANTHER" id="PTHR30060">
    <property type="entry name" value="INNER MEMBRANE PROTEIN"/>
    <property type="match status" value="1"/>
</dbReference>
<keyword evidence="2" id="KW-0175">Coiled coil</keyword>
<evidence type="ECO:0000259" key="3">
    <source>
        <dbReference type="Pfam" id="PF09745"/>
    </source>
</evidence>
<evidence type="ECO:0000256" key="1">
    <source>
        <dbReference type="ARBA" id="ARBA00010126"/>
    </source>
</evidence>
<dbReference type="Pfam" id="PF09745">
    <property type="entry name" value="NSRP1_N"/>
    <property type="match status" value="1"/>
</dbReference>
<dbReference type="GO" id="GO:0000381">
    <property type="term" value="P:regulation of alternative mRNA splicing, via spliceosome"/>
    <property type="evidence" value="ECO:0007669"/>
    <property type="project" value="InterPro"/>
</dbReference>
<dbReference type="AlphaFoldDB" id="A0AAW1Q434"/>
<gene>
    <name evidence="4" type="ORF">WJX72_006688</name>
</gene>
<name>A0AAW1Q434_9CHLO</name>
<sequence length="256" mass="28402">MLTGQKGVKYGLTIPSQKQKPKAAGVKGPIAAFAQDDSDDEGNNVGRAVARQAATKRTDKKVEAMHAAALQEDASVFDYDGVYDTIQETREQPKQAEKLARKSRYIESLLDKAKEREREQDIVYERRLAKERQLEDHLYGDKEKFVTGAYKRKLEEEAKWKAEAAIREAREAQEDVVKRGHMGDFYKNLLTNNTMCTDSTAVVIVIMIIRIAAADMHQAAVMSQMAQIGGTETGGSTAIGMNEVSEAVPILILPAR</sequence>
<dbReference type="Proteomes" id="UP001489004">
    <property type="component" value="Unassembled WGS sequence"/>
</dbReference>
<protein>
    <recommendedName>
        <fullName evidence="3">Nuclear speckle splicing regulatory protein 1 N-terminal domain-containing protein</fullName>
    </recommendedName>
</protein>
<evidence type="ECO:0000313" key="5">
    <source>
        <dbReference type="Proteomes" id="UP001489004"/>
    </source>
</evidence>
<accession>A0AAW1Q434</accession>
<feature type="domain" description="Nuclear speckle splicing regulatory protein 1 N-terminal" evidence="3">
    <location>
        <begin position="64"/>
        <end position="178"/>
    </location>
</feature>
<comment type="similarity">
    <text evidence="1">Belongs to the NSRP1 family.</text>
</comment>
<reference evidence="4 5" key="1">
    <citation type="journal article" date="2024" name="Nat. Commun.">
        <title>Phylogenomics reveals the evolutionary origins of lichenization in chlorophyte algae.</title>
        <authorList>
            <person name="Puginier C."/>
            <person name="Libourel C."/>
            <person name="Otte J."/>
            <person name="Skaloud P."/>
            <person name="Haon M."/>
            <person name="Grisel S."/>
            <person name="Petersen M."/>
            <person name="Berrin J.G."/>
            <person name="Delaux P.M."/>
            <person name="Dal Grande F."/>
            <person name="Keller J."/>
        </authorList>
    </citation>
    <scope>NUCLEOTIDE SEQUENCE [LARGE SCALE GENOMIC DNA]</scope>
    <source>
        <strain evidence="4 5">SAG 2043</strain>
    </source>
</reference>
<proteinExistence type="inferred from homology"/>